<dbReference type="InterPro" id="IPR020892">
    <property type="entry name" value="Cyclophilin-type_PPIase_CS"/>
</dbReference>
<accession>A0A7X1B856</accession>
<dbReference type="Proteomes" id="UP000526501">
    <property type="component" value="Unassembled WGS sequence"/>
</dbReference>
<dbReference type="PANTHER" id="PTHR45625">
    <property type="entry name" value="PEPTIDYL-PROLYL CIS-TRANS ISOMERASE-RELATED"/>
    <property type="match status" value="1"/>
</dbReference>
<dbReference type="GO" id="GO:0006457">
    <property type="term" value="P:protein folding"/>
    <property type="evidence" value="ECO:0007669"/>
    <property type="project" value="InterPro"/>
</dbReference>
<dbReference type="PROSITE" id="PS00170">
    <property type="entry name" value="CSA_PPIASE_1"/>
    <property type="match status" value="1"/>
</dbReference>
<dbReference type="EC" id="5.2.1.8" evidence="2"/>
<protein>
    <recommendedName>
        <fullName evidence="2">peptidylprolyl isomerase</fullName>
        <ecNumber evidence="2">5.2.1.8</ecNumber>
    </recommendedName>
</protein>
<dbReference type="Pfam" id="PF00160">
    <property type="entry name" value="Pro_isomerase"/>
    <property type="match status" value="1"/>
</dbReference>
<dbReference type="CDD" id="cd00317">
    <property type="entry name" value="cyclophilin"/>
    <property type="match status" value="1"/>
</dbReference>
<organism evidence="7 8">
    <name type="scientific">Pelagicoccus albus</name>
    <dbReference type="NCBI Taxonomy" id="415222"/>
    <lineage>
        <taxon>Bacteria</taxon>
        <taxon>Pseudomonadati</taxon>
        <taxon>Verrucomicrobiota</taxon>
        <taxon>Opitutia</taxon>
        <taxon>Puniceicoccales</taxon>
        <taxon>Pelagicoccaceae</taxon>
        <taxon>Pelagicoccus</taxon>
    </lineage>
</organism>
<dbReference type="InterPro" id="IPR029000">
    <property type="entry name" value="Cyclophilin-like_dom_sf"/>
</dbReference>
<feature type="signal peptide" evidence="5">
    <location>
        <begin position="1"/>
        <end position="25"/>
    </location>
</feature>
<name>A0A7X1B856_9BACT</name>
<dbReference type="GO" id="GO:0003755">
    <property type="term" value="F:peptidyl-prolyl cis-trans isomerase activity"/>
    <property type="evidence" value="ECO:0007669"/>
    <property type="project" value="UniProtKB-KW"/>
</dbReference>
<keyword evidence="3" id="KW-0697">Rotamase</keyword>
<evidence type="ECO:0000256" key="3">
    <source>
        <dbReference type="ARBA" id="ARBA00023110"/>
    </source>
</evidence>
<proteinExistence type="inferred from homology"/>
<keyword evidence="8" id="KW-1185">Reference proteome</keyword>
<evidence type="ECO:0000256" key="5">
    <source>
        <dbReference type="SAM" id="SignalP"/>
    </source>
</evidence>
<dbReference type="PANTHER" id="PTHR45625:SF4">
    <property type="entry name" value="PEPTIDYLPROLYL ISOMERASE DOMAIN AND WD REPEAT-CONTAINING PROTEIN 1"/>
    <property type="match status" value="1"/>
</dbReference>
<evidence type="ECO:0000259" key="6">
    <source>
        <dbReference type="PROSITE" id="PS50072"/>
    </source>
</evidence>
<evidence type="ECO:0000256" key="4">
    <source>
        <dbReference type="ARBA" id="ARBA00023235"/>
    </source>
</evidence>
<sequence>MILKRTLSLSLAGFSLLLATRLANAADIAFTPSEDGVYAVFSTSQGEFAAKLYYDLVPLTVANFVGLAEGSVLIWDAEEQTATSEKFYNGLTFHRVIEDFMIQGGSPNGLGTDGPGYGIPDEIRADLTHSKSGILSMANSGPNSGGSQFFITVEPTAWLDGKYAVFGEIVDGLENVEAISEVPVIDPDASNHKPITDVVINEVTILRVGTEAQQFDPRNYDVPNVLFPEIKMDLQATPQVARFDRRINANYLIKQSTDLENWETDESLEPDYDVESEHSIDVSAPLASDGKVFLEVTEITSPYLVDGTGTNLTITLGDLGTLGLSLNDTTGGTYSFGESAGTIDKYYWSPLEDRDQLYVEFSGLRTMQIYFDWTKNSSGTVFVHIFESYSGAGDYFNVEGTFLANRRPASN</sequence>
<evidence type="ECO:0000313" key="8">
    <source>
        <dbReference type="Proteomes" id="UP000526501"/>
    </source>
</evidence>
<dbReference type="SUPFAM" id="SSF50891">
    <property type="entry name" value="Cyclophilin-like"/>
    <property type="match status" value="1"/>
</dbReference>
<dbReference type="AlphaFoldDB" id="A0A7X1B856"/>
<dbReference type="PRINTS" id="PR00153">
    <property type="entry name" value="CSAPPISMRASE"/>
</dbReference>
<feature type="chain" id="PRO_5031005823" description="peptidylprolyl isomerase" evidence="5">
    <location>
        <begin position="26"/>
        <end position="411"/>
    </location>
</feature>
<dbReference type="InterPro" id="IPR044666">
    <property type="entry name" value="Cyclophilin_A-like"/>
</dbReference>
<evidence type="ECO:0000256" key="2">
    <source>
        <dbReference type="ARBA" id="ARBA00013194"/>
    </source>
</evidence>
<dbReference type="InterPro" id="IPR002130">
    <property type="entry name" value="Cyclophilin-type_PPIase_dom"/>
</dbReference>
<dbReference type="RefSeq" id="WP_185661171.1">
    <property type="nucleotide sequence ID" value="NZ_CAWPOO010000012.1"/>
</dbReference>
<keyword evidence="4 7" id="KW-0413">Isomerase</keyword>
<comment type="caution">
    <text evidence="7">The sequence shown here is derived from an EMBL/GenBank/DDBJ whole genome shotgun (WGS) entry which is preliminary data.</text>
</comment>
<comment type="similarity">
    <text evidence="1">Belongs to the cyclophilin-type PPIase family.</text>
</comment>
<dbReference type="EMBL" id="JACHVC010000012">
    <property type="protein sequence ID" value="MBC2607322.1"/>
    <property type="molecule type" value="Genomic_DNA"/>
</dbReference>
<dbReference type="Gene3D" id="2.40.100.10">
    <property type="entry name" value="Cyclophilin-like"/>
    <property type="match status" value="1"/>
</dbReference>
<gene>
    <name evidence="7" type="ORF">H5P27_14820</name>
</gene>
<evidence type="ECO:0000256" key="1">
    <source>
        <dbReference type="ARBA" id="ARBA00007365"/>
    </source>
</evidence>
<feature type="domain" description="PPIase cyclophilin-type" evidence="6">
    <location>
        <begin position="46"/>
        <end position="205"/>
    </location>
</feature>
<dbReference type="PROSITE" id="PS50072">
    <property type="entry name" value="CSA_PPIASE_2"/>
    <property type="match status" value="1"/>
</dbReference>
<reference evidence="7 8" key="1">
    <citation type="submission" date="2020-07" db="EMBL/GenBank/DDBJ databases">
        <authorList>
            <person name="Feng X."/>
        </authorList>
    </citation>
    <scope>NUCLEOTIDE SEQUENCE [LARGE SCALE GENOMIC DNA]</scope>
    <source>
        <strain evidence="7 8">JCM23202</strain>
    </source>
</reference>
<keyword evidence="5" id="KW-0732">Signal</keyword>
<evidence type="ECO:0000313" key="7">
    <source>
        <dbReference type="EMBL" id="MBC2607322.1"/>
    </source>
</evidence>